<feature type="transmembrane region" description="Helical" evidence="1">
    <location>
        <begin position="20"/>
        <end position="41"/>
    </location>
</feature>
<accession>A0A928VVS6</accession>
<dbReference type="AlphaFoldDB" id="A0A928VVS6"/>
<keyword evidence="1" id="KW-0812">Transmembrane</keyword>
<name>A0A928VVS6_9CYAN</name>
<organism evidence="2 3">
    <name type="scientific">Zarconia navalis LEGE 11467</name>
    <dbReference type="NCBI Taxonomy" id="1828826"/>
    <lineage>
        <taxon>Bacteria</taxon>
        <taxon>Bacillati</taxon>
        <taxon>Cyanobacteriota</taxon>
        <taxon>Cyanophyceae</taxon>
        <taxon>Oscillatoriophycideae</taxon>
        <taxon>Oscillatoriales</taxon>
        <taxon>Oscillatoriales incertae sedis</taxon>
        <taxon>Zarconia</taxon>
        <taxon>Zarconia navalis</taxon>
    </lineage>
</organism>
<feature type="non-terminal residue" evidence="2">
    <location>
        <position position="86"/>
    </location>
</feature>
<evidence type="ECO:0000256" key="1">
    <source>
        <dbReference type="SAM" id="Phobius"/>
    </source>
</evidence>
<protein>
    <submittedName>
        <fullName evidence="2">Beta-carotene ketolase</fullName>
    </submittedName>
</protein>
<reference evidence="2" key="1">
    <citation type="submission" date="2020-10" db="EMBL/GenBank/DDBJ databases">
        <authorList>
            <person name="Castelo-Branco R."/>
            <person name="Eusebio N."/>
            <person name="Adriana R."/>
            <person name="Vieira A."/>
            <person name="Brugerolle De Fraissinette N."/>
            <person name="Rezende De Castro R."/>
            <person name="Schneider M.P."/>
            <person name="Vasconcelos V."/>
            <person name="Leao P.N."/>
        </authorList>
    </citation>
    <scope>NUCLEOTIDE SEQUENCE</scope>
    <source>
        <strain evidence="2">LEGE 11467</strain>
    </source>
</reference>
<evidence type="ECO:0000313" key="2">
    <source>
        <dbReference type="EMBL" id="MBE9041076.1"/>
    </source>
</evidence>
<keyword evidence="1" id="KW-1133">Transmembrane helix</keyword>
<dbReference type="EMBL" id="JADEXN010000148">
    <property type="protein sequence ID" value="MBE9041076.1"/>
    <property type="molecule type" value="Genomic_DNA"/>
</dbReference>
<evidence type="ECO:0000313" key="3">
    <source>
        <dbReference type="Proteomes" id="UP000621799"/>
    </source>
</evidence>
<proteinExistence type="predicted"/>
<keyword evidence="1" id="KW-0472">Membrane</keyword>
<dbReference type="Proteomes" id="UP000621799">
    <property type="component" value="Unassembled WGS sequence"/>
</dbReference>
<keyword evidence="3" id="KW-1185">Reference proteome</keyword>
<comment type="caution">
    <text evidence="2">The sequence shown here is derived from an EMBL/GenBank/DDBJ whole genome shotgun (WGS) entry which is preliminary data.</text>
</comment>
<gene>
    <name evidence="2" type="ORF">IQ235_09825</name>
</gene>
<sequence>MPNTIASMEAQLQTHRDSILGIFSASVILTLWVGSLVWLLPADLSNFPIWGIAAIFLVRMFLHTGLFITPHDAMHGTICPTLPRIN</sequence>
<feature type="transmembrane region" description="Helical" evidence="1">
    <location>
        <begin position="47"/>
        <end position="68"/>
    </location>
</feature>